<dbReference type="EMBL" id="BGPR01006323">
    <property type="protein sequence ID" value="GBN17982.1"/>
    <property type="molecule type" value="Genomic_DNA"/>
</dbReference>
<keyword evidence="2" id="KW-1185">Reference proteome</keyword>
<reference evidence="1 2" key="1">
    <citation type="journal article" date="2019" name="Sci. Rep.">
        <title>Orb-weaving spider Araneus ventricosus genome elucidates the spidroin gene catalogue.</title>
        <authorList>
            <person name="Kono N."/>
            <person name="Nakamura H."/>
            <person name="Ohtoshi R."/>
            <person name="Moran D.A.P."/>
            <person name="Shinohara A."/>
            <person name="Yoshida Y."/>
            <person name="Fujiwara M."/>
            <person name="Mori M."/>
            <person name="Tomita M."/>
            <person name="Arakawa K."/>
        </authorList>
    </citation>
    <scope>NUCLEOTIDE SEQUENCE [LARGE SCALE GENOMIC DNA]</scope>
</reference>
<gene>
    <name evidence="1" type="ORF">AVEN_254492_1</name>
</gene>
<organism evidence="1 2">
    <name type="scientific">Araneus ventricosus</name>
    <name type="common">Orbweaver spider</name>
    <name type="synonym">Epeira ventricosa</name>
    <dbReference type="NCBI Taxonomy" id="182803"/>
    <lineage>
        <taxon>Eukaryota</taxon>
        <taxon>Metazoa</taxon>
        <taxon>Ecdysozoa</taxon>
        <taxon>Arthropoda</taxon>
        <taxon>Chelicerata</taxon>
        <taxon>Arachnida</taxon>
        <taxon>Araneae</taxon>
        <taxon>Araneomorphae</taxon>
        <taxon>Entelegynae</taxon>
        <taxon>Araneoidea</taxon>
        <taxon>Araneidae</taxon>
        <taxon>Araneus</taxon>
    </lineage>
</organism>
<evidence type="ECO:0000313" key="1">
    <source>
        <dbReference type="EMBL" id="GBN17982.1"/>
    </source>
</evidence>
<evidence type="ECO:0000313" key="2">
    <source>
        <dbReference type="Proteomes" id="UP000499080"/>
    </source>
</evidence>
<comment type="caution">
    <text evidence="1">The sequence shown here is derived from an EMBL/GenBank/DDBJ whole genome shotgun (WGS) entry which is preliminary data.</text>
</comment>
<name>A0A4Y2LTW4_ARAVE</name>
<protein>
    <submittedName>
        <fullName evidence="1">Uncharacterized protein</fullName>
    </submittedName>
</protein>
<dbReference type="Proteomes" id="UP000499080">
    <property type="component" value="Unassembled WGS sequence"/>
</dbReference>
<sequence length="220" mass="24978">MLYIANGPPKCPSGQFNLWSTAPPCLVPEYVEENTSHVWNGCVKYRTIVLKNIANAQRTLWNNPGSTEHPLVAHQNKFEGGTIGEYLYMSGMAAECRKLLKYREWLNVPYGNNPGHLGNTPLRTVIKLRSLLKYLALLGVTLNKLKAMHREYPHMSNGSLRMPKIIKISRMAQRALWTTKPWSTVTPPLRPLNVEGYSWRISLIILEWQPDSARKAIANA</sequence>
<proteinExistence type="predicted"/>
<accession>A0A4Y2LTW4</accession>
<dbReference type="AlphaFoldDB" id="A0A4Y2LTW4"/>